<dbReference type="InterPro" id="IPR011044">
    <property type="entry name" value="Quino_amine_DH_bsu"/>
</dbReference>
<name>A0ABU3V086_9ACTN</name>
<dbReference type="Pfam" id="PF21311">
    <property type="entry name" value="Phage_RBD_prop"/>
    <property type="match status" value="1"/>
</dbReference>
<keyword evidence="3" id="KW-1185">Reference proteome</keyword>
<proteinExistence type="predicted"/>
<evidence type="ECO:0000259" key="1">
    <source>
        <dbReference type="Pfam" id="PF21311"/>
    </source>
</evidence>
<dbReference type="SUPFAM" id="SSF50969">
    <property type="entry name" value="YVTN repeat-like/Quinoprotein amine dehydrogenase"/>
    <property type="match status" value="1"/>
</dbReference>
<comment type="caution">
    <text evidence="2">The sequence shown here is derived from an EMBL/GenBank/DDBJ whole genome shotgun (WGS) entry which is preliminary data.</text>
</comment>
<reference evidence="2 3" key="1">
    <citation type="submission" date="2023-02" db="EMBL/GenBank/DDBJ databases">
        <authorList>
            <person name="Maleckis M."/>
        </authorList>
    </citation>
    <scope>NUCLEOTIDE SEQUENCE [LARGE SCALE GENOMIC DNA]</scope>
    <source>
        <strain evidence="2 3">P8-A2</strain>
    </source>
</reference>
<dbReference type="InterPro" id="IPR048799">
    <property type="entry name" value="P68_RBP_TagC-like_beta-prop"/>
</dbReference>
<gene>
    <name evidence="2" type="ORF">PU648_43655</name>
</gene>
<dbReference type="RefSeq" id="WP_097288828.1">
    <property type="nucleotide sequence ID" value="NZ_CP107955.1"/>
</dbReference>
<organism evidence="2 3">
    <name type="scientific">Streptomyces mirabilis</name>
    <dbReference type="NCBI Taxonomy" id="68239"/>
    <lineage>
        <taxon>Bacteria</taxon>
        <taxon>Bacillati</taxon>
        <taxon>Actinomycetota</taxon>
        <taxon>Actinomycetes</taxon>
        <taxon>Kitasatosporales</taxon>
        <taxon>Streptomycetaceae</taxon>
        <taxon>Streptomyces</taxon>
    </lineage>
</organism>
<dbReference type="InterPro" id="IPR006311">
    <property type="entry name" value="TAT_signal"/>
</dbReference>
<protein>
    <submittedName>
        <fullName evidence="2">Teichoic acid biosynthesis protein C</fullName>
    </submittedName>
</protein>
<evidence type="ECO:0000313" key="2">
    <source>
        <dbReference type="EMBL" id="MDU8999129.1"/>
    </source>
</evidence>
<evidence type="ECO:0000313" key="3">
    <source>
        <dbReference type="Proteomes" id="UP001257627"/>
    </source>
</evidence>
<dbReference type="PROSITE" id="PS51318">
    <property type="entry name" value="TAT"/>
    <property type="match status" value="1"/>
</dbReference>
<sequence>MTHTSPTSFSRRGLLRAGTGLGLAALGVGYGAGAASAAIPTSPRFDLTQPSYDLFRGQSLHDVTVQQGFAFDNVNRRLFVAQRRDGSSDTAGDLCITQLDFAGNYVGYMHLTGFGHGVAFGAQGVGSSTYLWTEVDANANGYGARLARFKFTSGTALSNTSSALTKYTPVATATEHTCSIDPVNNRLIVRYNLSDGKHIAVYDLADATNGDFSSPLADFKQPSLPTLSPTFQGYTAYGKYLYLLTGTSYDASGGVVNSEITCVDMNTGTIVQGPVLTKAGETLDFREPEGLAIYQTVAGEVRLFLGFASGAAGDRRSNLFYKNALV</sequence>
<feature type="domain" description="P68 RBP/TagC-like beta-propeller" evidence="1">
    <location>
        <begin position="65"/>
        <end position="320"/>
    </location>
</feature>
<dbReference type="Proteomes" id="UP001257627">
    <property type="component" value="Unassembled WGS sequence"/>
</dbReference>
<dbReference type="EMBL" id="JARAKF010000001">
    <property type="protein sequence ID" value="MDU8999129.1"/>
    <property type="molecule type" value="Genomic_DNA"/>
</dbReference>
<accession>A0ABU3V086</accession>